<keyword evidence="2" id="KW-0812">Transmembrane</keyword>
<feature type="transmembrane region" description="Helical" evidence="2">
    <location>
        <begin position="98"/>
        <end position="119"/>
    </location>
</feature>
<dbReference type="EMBL" id="LGRX02009726">
    <property type="protein sequence ID" value="KAK3271459.1"/>
    <property type="molecule type" value="Genomic_DNA"/>
</dbReference>
<feature type="transmembrane region" description="Helical" evidence="2">
    <location>
        <begin position="131"/>
        <end position="152"/>
    </location>
</feature>
<sequence length="254" mass="26894">MGFLRFSASREIVYIIFGTLLSTSAVLTVIGILGASSKENLLQIASWSTVTVDSPELTHLFIGLQGVVSRSSLETEYVSLDSSTSCPGGNYCGDCKDAGAGALPLVVLTFLCLPPAAFVSQKRSRVFLDSAWLKLGSMALSLPAAIFPLIALTSFASGCHKSLPDTYSYLQFEYTTSRSFGPAMDELVTARQQLELLSAPPVIKEGELTPVYIETKIPPVKGGGVVEELAVQGVQAEPADDPASPDAQQSLLPS</sequence>
<feature type="compositionally biased region" description="Low complexity" evidence="1">
    <location>
        <begin position="241"/>
        <end position="254"/>
    </location>
</feature>
<evidence type="ECO:0000256" key="1">
    <source>
        <dbReference type="SAM" id="MobiDB-lite"/>
    </source>
</evidence>
<feature type="transmembrane region" description="Helical" evidence="2">
    <location>
        <begin position="12"/>
        <end position="33"/>
    </location>
</feature>
<proteinExistence type="predicted"/>
<evidence type="ECO:0000256" key="2">
    <source>
        <dbReference type="SAM" id="Phobius"/>
    </source>
</evidence>
<keyword evidence="2" id="KW-1133">Transmembrane helix</keyword>
<evidence type="ECO:0000313" key="4">
    <source>
        <dbReference type="Proteomes" id="UP001190700"/>
    </source>
</evidence>
<reference evidence="3 4" key="1">
    <citation type="journal article" date="2015" name="Genome Biol. Evol.">
        <title>Comparative Genomics of a Bacterivorous Green Alga Reveals Evolutionary Causalities and Consequences of Phago-Mixotrophic Mode of Nutrition.</title>
        <authorList>
            <person name="Burns J.A."/>
            <person name="Paasch A."/>
            <person name="Narechania A."/>
            <person name="Kim E."/>
        </authorList>
    </citation>
    <scope>NUCLEOTIDE SEQUENCE [LARGE SCALE GENOMIC DNA]</scope>
    <source>
        <strain evidence="3 4">PLY_AMNH</strain>
    </source>
</reference>
<dbReference type="Proteomes" id="UP001190700">
    <property type="component" value="Unassembled WGS sequence"/>
</dbReference>
<organism evidence="3 4">
    <name type="scientific">Cymbomonas tetramitiformis</name>
    <dbReference type="NCBI Taxonomy" id="36881"/>
    <lineage>
        <taxon>Eukaryota</taxon>
        <taxon>Viridiplantae</taxon>
        <taxon>Chlorophyta</taxon>
        <taxon>Pyramimonadophyceae</taxon>
        <taxon>Pyramimonadales</taxon>
        <taxon>Pyramimonadaceae</taxon>
        <taxon>Cymbomonas</taxon>
    </lineage>
</organism>
<keyword evidence="2" id="KW-0472">Membrane</keyword>
<evidence type="ECO:0000313" key="3">
    <source>
        <dbReference type="EMBL" id="KAK3271459.1"/>
    </source>
</evidence>
<comment type="caution">
    <text evidence="3">The sequence shown here is derived from an EMBL/GenBank/DDBJ whole genome shotgun (WGS) entry which is preliminary data.</text>
</comment>
<protein>
    <recommendedName>
        <fullName evidence="5">Transmembrane protein</fullName>
    </recommendedName>
</protein>
<keyword evidence="4" id="KW-1185">Reference proteome</keyword>
<gene>
    <name evidence="3" type="ORF">CYMTET_20190</name>
</gene>
<accession>A0AAE0L4G4</accession>
<evidence type="ECO:0008006" key="5">
    <source>
        <dbReference type="Google" id="ProtNLM"/>
    </source>
</evidence>
<feature type="region of interest" description="Disordered" evidence="1">
    <location>
        <begin position="235"/>
        <end position="254"/>
    </location>
</feature>
<dbReference type="AlphaFoldDB" id="A0AAE0L4G4"/>
<name>A0AAE0L4G4_9CHLO</name>